<accession>A0AAV4KEG9</accession>
<dbReference type="EMBL" id="CP023693">
    <property type="protein sequence ID" value="QEV31296.1"/>
    <property type="molecule type" value="Genomic_DNA"/>
</dbReference>
<dbReference type="Proteomes" id="UP000642014">
    <property type="component" value="Unassembled WGS sequence"/>
</dbReference>
<evidence type="ECO:0000256" key="1">
    <source>
        <dbReference type="SAM" id="MobiDB-lite"/>
    </source>
</evidence>
<name>A0AAV4KEG9_9ACTN</name>
<protein>
    <submittedName>
        <fullName evidence="2">Uncharacterized protein</fullName>
    </submittedName>
</protein>
<reference evidence="2" key="3">
    <citation type="submission" date="2023-08" db="EMBL/GenBank/DDBJ databases">
        <authorList>
            <person name="Sun Q."/>
            <person name="Ohkuma M."/>
        </authorList>
    </citation>
    <scope>NUCLEOTIDE SEQUENCE</scope>
    <source>
        <strain evidence="2">JCM 4205</strain>
    </source>
</reference>
<dbReference type="AlphaFoldDB" id="A0AAV4KEG9"/>
<evidence type="ECO:0000313" key="5">
    <source>
        <dbReference type="Proteomes" id="UP000642014"/>
    </source>
</evidence>
<evidence type="ECO:0000313" key="4">
    <source>
        <dbReference type="Proteomes" id="UP000326029"/>
    </source>
</evidence>
<reference evidence="3 4" key="2">
    <citation type="submission" date="2017-09" db="EMBL/GenBank/DDBJ databases">
        <authorList>
            <person name="Lee N."/>
            <person name="Cho B.-K."/>
        </authorList>
    </citation>
    <scope>NUCLEOTIDE SEQUENCE [LARGE SCALE GENOMIC DNA]</scope>
    <source>
        <strain evidence="3 4">ATCC 19740</strain>
    </source>
</reference>
<sequence length="64" mass="7554">MTSHMRETEPRAEHVCPVCRRTVHNEIKRHKTLGVFVPLWGPGPCHNPDCTEYETPRRRPRPRP</sequence>
<dbReference type="EMBL" id="BMSJ01000003">
    <property type="protein sequence ID" value="GGR17641.1"/>
    <property type="molecule type" value="Genomic_DNA"/>
</dbReference>
<evidence type="ECO:0000313" key="3">
    <source>
        <dbReference type="EMBL" id="QEV31296.1"/>
    </source>
</evidence>
<gene>
    <name evidence="3" type="ORF">CP977_03180</name>
    <name evidence="2" type="ORF">GCM10010497_19450</name>
</gene>
<evidence type="ECO:0000313" key="2">
    <source>
        <dbReference type="EMBL" id="GGR17641.1"/>
    </source>
</evidence>
<dbReference type="Proteomes" id="UP000326029">
    <property type="component" value="Chromosome"/>
</dbReference>
<organism evidence="2 5">
    <name type="scientific">Streptomyces cinereoruber</name>
    <dbReference type="NCBI Taxonomy" id="67260"/>
    <lineage>
        <taxon>Bacteria</taxon>
        <taxon>Bacillati</taxon>
        <taxon>Actinomycetota</taxon>
        <taxon>Actinomycetes</taxon>
        <taxon>Kitasatosporales</taxon>
        <taxon>Streptomycetaceae</taxon>
        <taxon>Streptomyces</taxon>
    </lineage>
</organism>
<feature type="region of interest" description="Disordered" evidence="1">
    <location>
        <begin position="43"/>
        <end position="64"/>
    </location>
</feature>
<keyword evidence="4" id="KW-1185">Reference proteome</keyword>
<reference evidence="2 5" key="1">
    <citation type="journal article" date="2014" name="Int. J. Syst. Evol. Microbiol.">
        <title>Complete genome sequence of Corynebacterium casei LMG S-19264T (=DSM 44701T), isolated from a smear-ripened cheese.</title>
        <authorList>
            <consortium name="US DOE Joint Genome Institute (JGI-PGF)"/>
            <person name="Walter F."/>
            <person name="Albersmeier A."/>
            <person name="Kalinowski J."/>
            <person name="Ruckert C."/>
        </authorList>
    </citation>
    <scope>NUCLEOTIDE SEQUENCE [LARGE SCALE GENOMIC DNA]</scope>
    <source>
        <strain evidence="2 5">JCM 4205</strain>
    </source>
</reference>
<dbReference type="RefSeq" id="WP_062757286.1">
    <property type="nucleotide sequence ID" value="NZ_BMSJ01000003.1"/>
</dbReference>
<proteinExistence type="predicted"/>
<dbReference type="GeneID" id="95452770"/>